<dbReference type="PROSITE" id="PS51257">
    <property type="entry name" value="PROKAR_LIPOPROTEIN"/>
    <property type="match status" value="1"/>
</dbReference>
<evidence type="ECO:0000256" key="1">
    <source>
        <dbReference type="SAM" id="Phobius"/>
    </source>
</evidence>
<comment type="caution">
    <text evidence="2">The sequence shown here is derived from an EMBL/GenBank/DDBJ whole genome shotgun (WGS) entry which is preliminary data.</text>
</comment>
<keyword evidence="1" id="KW-1133">Transmembrane helix</keyword>
<keyword evidence="3" id="KW-1185">Reference proteome</keyword>
<accession>A0ABT2VLG2</accession>
<evidence type="ECO:0000313" key="2">
    <source>
        <dbReference type="EMBL" id="MCU7554133.1"/>
    </source>
</evidence>
<gene>
    <name evidence="2" type="ORF">OCL06_05945</name>
</gene>
<proteinExistence type="predicted"/>
<keyword evidence="1" id="KW-0472">Membrane</keyword>
<name>A0ABT2VLG2_9ALTE</name>
<keyword evidence="1" id="KW-0812">Transmembrane</keyword>
<dbReference type="RefSeq" id="WP_262992818.1">
    <property type="nucleotide sequence ID" value="NZ_JAOTJC010000006.1"/>
</dbReference>
<reference evidence="3" key="1">
    <citation type="submission" date="2023-07" db="EMBL/GenBank/DDBJ databases">
        <title>Study on multiphase classification of strain Alteromonas salexigens isolated from the Yellow Sea.</title>
        <authorList>
            <person name="Sun L."/>
        </authorList>
    </citation>
    <scope>NUCLEOTIDE SEQUENCE [LARGE SCALE GENOMIC DNA]</scope>
    <source>
        <strain evidence="3">ASW11-19</strain>
    </source>
</reference>
<feature type="transmembrane region" description="Helical" evidence="1">
    <location>
        <begin position="116"/>
        <end position="135"/>
    </location>
</feature>
<protein>
    <submittedName>
        <fullName evidence="2">Uncharacterized protein</fullName>
    </submittedName>
</protein>
<dbReference type="Proteomes" id="UP001209257">
    <property type="component" value="Unassembled WGS sequence"/>
</dbReference>
<dbReference type="EMBL" id="JAOTJC010000006">
    <property type="protein sequence ID" value="MCU7554133.1"/>
    <property type="molecule type" value="Genomic_DNA"/>
</dbReference>
<evidence type="ECO:0000313" key="3">
    <source>
        <dbReference type="Proteomes" id="UP001209257"/>
    </source>
</evidence>
<sequence length="141" mass="15590">MSRYRWHVVPDIAVKIILASLLVFAGCAPVTAANIEKRTSQDGTIVVPWKEGYARYQTLRINSVSGDTLSRHPVVNGQNWVITGLSDGQYRFILSSSDSQTQILSLHVSHYSLTSAFGLFTLGLIMFVYLLVALMKGGRDD</sequence>
<organism evidence="2 3">
    <name type="scientific">Alteromonas salexigens</name>
    <dbReference type="NCBI Taxonomy" id="2982530"/>
    <lineage>
        <taxon>Bacteria</taxon>
        <taxon>Pseudomonadati</taxon>
        <taxon>Pseudomonadota</taxon>
        <taxon>Gammaproteobacteria</taxon>
        <taxon>Alteromonadales</taxon>
        <taxon>Alteromonadaceae</taxon>
        <taxon>Alteromonas/Salinimonas group</taxon>
        <taxon>Alteromonas</taxon>
    </lineage>
</organism>